<gene>
    <name evidence="1" type="ORF">SDC9_66501</name>
</gene>
<dbReference type="EMBL" id="VSSQ01003305">
    <property type="protein sequence ID" value="MPM20074.1"/>
    <property type="molecule type" value="Genomic_DNA"/>
</dbReference>
<reference evidence="1" key="1">
    <citation type="submission" date="2019-08" db="EMBL/GenBank/DDBJ databases">
        <authorList>
            <person name="Kucharzyk K."/>
            <person name="Murdoch R.W."/>
            <person name="Higgins S."/>
            <person name="Loffler F."/>
        </authorList>
    </citation>
    <scope>NUCLEOTIDE SEQUENCE</scope>
</reference>
<dbReference type="AlphaFoldDB" id="A0A644Y1G3"/>
<sequence>MKMKKNVTVLSITLLFLMLASCSKDEVKPFLGDYTYNTSGTVVLNMSGFPLEVSVPNNTGQMHIIDIDEENRVMVQKTSLAGTVSVGYATIDGDDITFEAVTTTEAIFTGTQYVNATITSTGTGTMYEDKTIIVSEKYTGTFIGAGSDINASGTLSGDSIHTVARRNEE</sequence>
<protein>
    <submittedName>
        <fullName evidence="1">Uncharacterized protein</fullName>
    </submittedName>
</protein>
<evidence type="ECO:0000313" key="1">
    <source>
        <dbReference type="EMBL" id="MPM20074.1"/>
    </source>
</evidence>
<comment type="caution">
    <text evidence="1">The sequence shown here is derived from an EMBL/GenBank/DDBJ whole genome shotgun (WGS) entry which is preliminary data.</text>
</comment>
<proteinExistence type="predicted"/>
<name>A0A644Y1G3_9ZZZZ</name>
<accession>A0A644Y1G3</accession>
<dbReference type="PROSITE" id="PS51257">
    <property type="entry name" value="PROKAR_LIPOPROTEIN"/>
    <property type="match status" value="1"/>
</dbReference>
<organism evidence="1">
    <name type="scientific">bioreactor metagenome</name>
    <dbReference type="NCBI Taxonomy" id="1076179"/>
    <lineage>
        <taxon>unclassified sequences</taxon>
        <taxon>metagenomes</taxon>
        <taxon>ecological metagenomes</taxon>
    </lineage>
</organism>